<organism evidence="1 2">
    <name type="scientific">Rhodococcoides kyotonense</name>
    <dbReference type="NCBI Taxonomy" id="398843"/>
    <lineage>
        <taxon>Bacteria</taxon>
        <taxon>Bacillati</taxon>
        <taxon>Actinomycetota</taxon>
        <taxon>Actinomycetes</taxon>
        <taxon>Mycobacteriales</taxon>
        <taxon>Nocardiaceae</taxon>
        <taxon>Rhodococcoides</taxon>
    </lineage>
</organism>
<proteinExistence type="predicted"/>
<dbReference type="InterPro" id="IPR046275">
    <property type="entry name" value="DUF6308"/>
</dbReference>
<accession>A0A177YEW7</accession>
<dbReference type="RefSeq" id="WP_068426303.1">
    <property type="nucleotide sequence ID" value="NZ_LVHI01000013.1"/>
</dbReference>
<name>A0A177YEW7_9NOCA</name>
<dbReference type="AlphaFoldDB" id="A0A177YEW7"/>
<reference evidence="1 2" key="1">
    <citation type="submission" date="2016-03" db="EMBL/GenBank/DDBJ databases">
        <title>Genome sequence of Rhodococcus kyotonensis KB10.</title>
        <authorList>
            <person name="Jeong H."/>
            <person name="Hong C.E."/>
            <person name="Jo S.H."/>
            <person name="Park J.M."/>
        </authorList>
    </citation>
    <scope>NUCLEOTIDE SEQUENCE [LARGE SCALE GENOMIC DNA]</scope>
    <source>
        <strain evidence="1 2">KB10</strain>
    </source>
</reference>
<evidence type="ECO:0000313" key="1">
    <source>
        <dbReference type="EMBL" id="OAK53991.1"/>
    </source>
</evidence>
<comment type="caution">
    <text evidence="1">The sequence shown here is derived from an EMBL/GenBank/DDBJ whole genome shotgun (WGS) entry which is preliminary data.</text>
</comment>
<dbReference type="Pfam" id="PF19827">
    <property type="entry name" value="DUF6308"/>
    <property type="match status" value="1"/>
</dbReference>
<evidence type="ECO:0000313" key="2">
    <source>
        <dbReference type="Proteomes" id="UP000077519"/>
    </source>
</evidence>
<keyword evidence="2" id="KW-1185">Reference proteome</keyword>
<dbReference type="Proteomes" id="UP000077519">
    <property type="component" value="Unassembled WGS sequence"/>
</dbReference>
<sequence>MSVTLPPPLTADSDDVAVALLRQYYGSTYLDTGCYTGAYFDSWAPHNRDADSNRFTADDLVAITFLSVNVTASAARELLVTRASRFAELLDAVGPDRDLVDEADGLTPDAPILLLEDELRSVGDIGRTIATKLMARKRPRLVPIYDMVVGRVLNTVMVHRDPIREALRADGGALHTRLLRVRAAAALPGEISALRVLDVISWMHGKSN</sequence>
<dbReference type="EMBL" id="LVHI01000013">
    <property type="protein sequence ID" value="OAK53991.1"/>
    <property type="molecule type" value="Genomic_DNA"/>
</dbReference>
<gene>
    <name evidence="1" type="ORF">A3K89_21015</name>
</gene>
<protein>
    <submittedName>
        <fullName evidence="1">Uncharacterized protein</fullName>
    </submittedName>
</protein>